<accession>A0A3B0M7M0</accession>
<dbReference type="AlphaFoldDB" id="A0A3B0M7M0"/>
<evidence type="ECO:0008006" key="3">
    <source>
        <dbReference type="Google" id="ProtNLM"/>
    </source>
</evidence>
<keyword evidence="2" id="KW-1185">Reference proteome</keyword>
<organism evidence="1 2">
    <name type="scientific">Roseinatronobacter ekhonensis</name>
    <dbReference type="NCBI Taxonomy" id="254356"/>
    <lineage>
        <taxon>Bacteria</taxon>
        <taxon>Pseudomonadati</taxon>
        <taxon>Pseudomonadota</taxon>
        <taxon>Alphaproteobacteria</taxon>
        <taxon>Rhodobacterales</taxon>
        <taxon>Paracoccaceae</taxon>
        <taxon>Roseinatronobacter</taxon>
    </lineage>
</organism>
<evidence type="ECO:0000313" key="1">
    <source>
        <dbReference type="EMBL" id="SUZ31985.1"/>
    </source>
</evidence>
<gene>
    <name evidence="1" type="ORF">ROE7235_01736</name>
</gene>
<name>A0A3B0M7M0_9RHOB</name>
<sequence length="443" mass="50099">MSWYSKLAWKEGLLLQPHHLQQQDRYLEKLIETRSRHITPYPWGFATLEIDTDLSERNLFGLRRATGIMPDGLPFDCALSELPTPITVPENAEGKLVWLTLPNAEANKREIGLDDEDSRATRYRLDRECVSDSAASMRLEQDVDIAHPRLGLDVRETPKRGFTCMAIARIVEVRDKTILLDPGFAPPVLVYGAHPVVSGWLDRVIGWVETRLATLARYAADPGSGGGLQAQDYSMLLLLNREIGHLRHLRGSRYVHPERLYLALLQLAGELWTFDPSRLCPEYPAYDHDALEPSFSPVLRDIQRLLSRDISRAVRLDLQQPVLNSYIATVTDRALFRDAAFVIEVSADRPLGQIQSQFPSLCKVGPNTRMKQIVESNLPGLELVHMPTPPSQIRAVTSHVYFKIDKRSDLWREFSTAPAIGLHFAGDWPELTLEIWAIMETAA</sequence>
<dbReference type="Proteomes" id="UP000272908">
    <property type="component" value="Unassembled WGS sequence"/>
</dbReference>
<dbReference type="OrthoDB" id="9775333at2"/>
<dbReference type="InterPro" id="IPR010263">
    <property type="entry name" value="T6SS_TssK"/>
</dbReference>
<dbReference type="RefSeq" id="WP_121094639.1">
    <property type="nucleotide sequence ID" value="NZ_UIHC01000013.1"/>
</dbReference>
<dbReference type="EMBL" id="UIHC01000013">
    <property type="protein sequence ID" value="SUZ31985.1"/>
    <property type="molecule type" value="Genomic_DNA"/>
</dbReference>
<proteinExistence type="predicted"/>
<protein>
    <recommendedName>
        <fullName evidence="3">Type VI secretion system-associated protein</fullName>
    </recommendedName>
</protein>
<dbReference type="NCBIfam" id="TIGR03353">
    <property type="entry name" value="VI_chp_4"/>
    <property type="match status" value="1"/>
</dbReference>
<dbReference type="Pfam" id="PF05936">
    <property type="entry name" value="T6SS_VasE"/>
    <property type="match status" value="1"/>
</dbReference>
<dbReference type="PANTHER" id="PTHR35566:SF1">
    <property type="entry name" value="TYPE VI SECRETION SYSTEM BASEPLATE COMPONENT TSSK1"/>
    <property type="match status" value="1"/>
</dbReference>
<dbReference type="PANTHER" id="PTHR35566">
    <property type="entry name" value="BLR3599 PROTEIN"/>
    <property type="match status" value="1"/>
</dbReference>
<evidence type="ECO:0000313" key="2">
    <source>
        <dbReference type="Proteomes" id="UP000272908"/>
    </source>
</evidence>
<reference evidence="2" key="1">
    <citation type="submission" date="2018-08" db="EMBL/GenBank/DDBJ databases">
        <authorList>
            <person name="Rodrigo-Torres L."/>
            <person name="Arahal R. D."/>
            <person name="Lucena T."/>
        </authorList>
    </citation>
    <scope>NUCLEOTIDE SEQUENCE [LARGE SCALE GENOMIC DNA]</scope>
    <source>
        <strain evidence="2">CECT 7235</strain>
    </source>
</reference>